<dbReference type="SUPFAM" id="SSF50965">
    <property type="entry name" value="Galactose oxidase, central domain"/>
    <property type="match status" value="1"/>
</dbReference>
<keyword evidence="5" id="KW-1185">Reference proteome</keyword>
<dbReference type="eggNOG" id="ENOG502SE7D">
    <property type="taxonomic scope" value="Eukaryota"/>
</dbReference>
<dbReference type="InterPro" id="IPR011043">
    <property type="entry name" value="Gal_Oxase/kelch_b-propeller"/>
</dbReference>
<feature type="region of interest" description="Disordered" evidence="1">
    <location>
        <begin position="914"/>
        <end position="1003"/>
    </location>
</feature>
<dbReference type="AlphaFoldDB" id="N1PMD6"/>
<sequence>MKAPLLLWSLLALVEVVLSDPLPYNPARIFIAPNASLGYMFQASGSGQAAFSALALGKKFTTSGLATTAVSSTPDFLEDGGSSPYSAAVDASGNITVITGDCMKGVGSTEVWRFVPDSNSSDGNGTWTQFDISEDNLGTTTDWTGANYLSNMIAFSGSVSKDATDMEYYMFGGMCPFSNTSAATWTSDAGYSQNMLAFTPDPASSHNIQYDISSVATRGPPIPEAGFTMTGLTPTYLANATGQPQSQQQDFILIGGHTQQAFINMSNVALFSMPQESWSFVPVEQPSNARTDLAKRQSSAVVEPRSGHSAVLSEDGTSIVVLGGWVGEITNPAQPQLAILHLGSEYGGDALEAWTWSIPDQTSTFFSENTGIYGHGAAMLPGGLMMVAGGYSISASTSGQSKRVASQNIFLYNATSGSWVDSYAPPASLTSGDSHSSTSGPLSTTSQQTGLGIGLGIGVLALGGVTCLYFWYMRKLKKERADRKRGLMCQSSDGSFMALDQPYNMDNAGVDGRNGDVYAMDHNPVNQMTQTGSTGLFNSIPNPTRGLRNGLQDRPYMFHAASRYDDNRANRGSGNIHPILERADEDDSIRGDEQVAVEFDAVQRLKRVERVLDPGAEIPERSLRELQRALHTGSTPIRDPFADPDPNPLGSHPISPTSPETLRRVPTHAARERSPMRRPLSTEMDGSMNWMIVEQPDNPFDPSDPSSGSSNGRSSPSRTDDRTSSTLSERSQRSHASSTSITRTMSTRTGALLAAALAKGRNEVEYESSAQSPVDERTSTMGTASSTGRKSPYYFYRPARKPVPEARSPVESRARMLAGTSNAEKSTDSFMTAKSNFVQLQDEGQALLGGRPLMDRDDPYERAMAATDPDAARRSSTLDNDLSIAPPRRQKGLIGSLRRALTAMSNDRSFSFTSNAAEKQYEDETRTSSSSPTRYRKPALGTTTSPRRAVSDGGAWLRQKRGQSDWDKDKNFATYRDNPDLGAGDWGEDLARRTSQDDRRAGEEWDVEGAASKRDVQVMFTVPKARLRVVNADVDRASMRSASDGAVSRNNSVREQIKHKESIRSIRSRSDGTEEAGRIMATVKEDSSHAAATTAREPLGWDTPRLR</sequence>
<dbReference type="OrthoDB" id="205993at2759"/>
<dbReference type="STRING" id="675120.N1PMD6"/>
<feature type="region of interest" description="Disordered" evidence="1">
    <location>
        <begin position="633"/>
        <end position="747"/>
    </location>
</feature>
<dbReference type="EMBL" id="KB446539">
    <property type="protein sequence ID" value="EME44571.1"/>
    <property type="molecule type" value="Genomic_DNA"/>
</dbReference>
<name>N1PMD6_DOTSN</name>
<evidence type="ECO:0000256" key="1">
    <source>
        <dbReference type="SAM" id="MobiDB-lite"/>
    </source>
</evidence>
<reference evidence="4 5" key="2">
    <citation type="journal article" date="2012" name="PLoS Pathog.">
        <title>Diverse lifestyles and strategies of plant pathogenesis encoded in the genomes of eighteen Dothideomycetes fungi.</title>
        <authorList>
            <person name="Ohm R.A."/>
            <person name="Feau N."/>
            <person name="Henrissat B."/>
            <person name="Schoch C.L."/>
            <person name="Horwitz B.A."/>
            <person name="Barry K.W."/>
            <person name="Condon B.J."/>
            <person name="Copeland A.C."/>
            <person name="Dhillon B."/>
            <person name="Glaser F."/>
            <person name="Hesse C.N."/>
            <person name="Kosti I."/>
            <person name="LaButti K."/>
            <person name="Lindquist E.A."/>
            <person name="Lucas S."/>
            <person name="Salamov A.A."/>
            <person name="Bradshaw R.E."/>
            <person name="Ciuffetti L."/>
            <person name="Hamelin R.C."/>
            <person name="Kema G.H.J."/>
            <person name="Lawrence C."/>
            <person name="Scott J.A."/>
            <person name="Spatafora J.W."/>
            <person name="Turgeon B.G."/>
            <person name="de Wit P.J.G.M."/>
            <person name="Zhong S."/>
            <person name="Goodwin S.B."/>
            <person name="Grigoriev I.V."/>
        </authorList>
    </citation>
    <scope>NUCLEOTIDE SEQUENCE [LARGE SCALE GENOMIC DNA]</scope>
    <source>
        <strain evidence="5">NZE10 / CBS 128990</strain>
    </source>
</reference>
<gene>
    <name evidence="4" type="ORF">DOTSEDRAFT_72128</name>
</gene>
<evidence type="ECO:0000313" key="4">
    <source>
        <dbReference type="EMBL" id="EME44571.1"/>
    </source>
</evidence>
<feature type="transmembrane region" description="Helical" evidence="2">
    <location>
        <begin position="451"/>
        <end position="472"/>
    </location>
</feature>
<feature type="signal peptide" evidence="3">
    <location>
        <begin position="1"/>
        <end position="19"/>
    </location>
</feature>
<protein>
    <recommendedName>
        <fullName evidence="6">Galactose oxidase-like Early set domain-containing protein</fullName>
    </recommendedName>
</protein>
<dbReference type="HOGENOM" id="CLU_002057_0_0_1"/>
<dbReference type="Proteomes" id="UP000016933">
    <property type="component" value="Unassembled WGS sequence"/>
</dbReference>
<dbReference type="InterPro" id="IPR015915">
    <property type="entry name" value="Kelch-typ_b-propeller"/>
</dbReference>
<keyword evidence="2" id="KW-0472">Membrane</keyword>
<accession>N1PMD6</accession>
<feature type="region of interest" description="Disordered" evidence="1">
    <location>
        <begin position="866"/>
        <end position="891"/>
    </location>
</feature>
<feature type="region of interest" description="Disordered" evidence="1">
    <location>
        <begin position="1041"/>
        <end position="1107"/>
    </location>
</feature>
<feature type="compositionally biased region" description="Polar residues" evidence="1">
    <location>
        <begin position="779"/>
        <end position="789"/>
    </location>
</feature>
<proteinExistence type="predicted"/>
<feature type="chain" id="PRO_5004109962" description="Galactose oxidase-like Early set domain-containing protein" evidence="3">
    <location>
        <begin position="20"/>
        <end position="1107"/>
    </location>
</feature>
<evidence type="ECO:0000256" key="2">
    <source>
        <dbReference type="SAM" id="Phobius"/>
    </source>
</evidence>
<organism evidence="4 5">
    <name type="scientific">Dothistroma septosporum (strain NZE10 / CBS 128990)</name>
    <name type="common">Red band needle blight fungus</name>
    <name type="synonym">Mycosphaerella pini</name>
    <dbReference type="NCBI Taxonomy" id="675120"/>
    <lineage>
        <taxon>Eukaryota</taxon>
        <taxon>Fungi</taxon>
        <taxon>Dikarya</taxon>
        <taxon>Ascomycota</taxon>
        <taxon>Pezizomycotina</taxon>
        <taxon>Dothideomycetes</taxon>
        <taxon>Dothideomycetidae</taxon>
        <taxon>Mycosphaerellales</taxon>
        <taxon>Mycosphaerellaceae</taxon>
        <taxon>Dothistroma</taxon>
    </lineage>
</organism>
<dbReference type="OMA" id="FGGMCPF"/>
<dbReference type="Gene3D" id="2.120.10.80">
    <property type="entry name" value="Kelch-type beta propeller"/>
    <property type="match status" value="1"/>
</dbReference>
<feature type="compositionally biased region" description="Low complexity" evidence="1">
    <location>
        <begin position="737"/>
        <end position="747"/>
    </location>
</feature>
<evidence type="ECO:0000313" key="5">
    <source>
        <dbReference type="Proteomes" id="UP000016933"/>
    </source>
</evidence>
<keyword evidence="2" id="KW-0812">Transmembrane</keyword>
<reference evidence="5" key="1">
    <citation type="journal article" date="2012" name="PLoS Genet.">
        <title>The genomes of the fungal plant pathogens Cladosporium fulvum and Dothistroma septosporum reveal adaptation to different hosts and lifestyles but also signatures of common ancestry.</title>
        <authorList>
            <person name="de Wit P.J.G.M."/>
            <person name="van der Burgt A."/>
            <person name="Oekmen B."/>
            <person name="Stergiopoulos I."/>
            <person name="Abd-Elsalam K.A."/>
            <person name="Aerts A.L."/>
            <person name="Bahkali A.H."/>
            <person name="Beenen H.G."/>
            <person name="Chettri P."/>
            <person name="Cox M.P."/>
            <person name="Datema E."/>
            <person name="de Vries R.P."/>
            <person name="Dhillon B."/>
            <person name="Ganley A.R."/>
            <person name="Griffiths S.A."/>
            <person name="Guo Y."/>
            <person name="Hamelin R.C."/>
            <person name="Henrissat B."/>
            <person name="Kabir M.S."/>
            <person name="Jashni M.K."/>
            <person name="Kema G."/>
            <person name="Klaubauf S."/>
            <person name="Lapidus A."/>
            <person name="Levasseur A."/>
            <person name="Lindquist E."/>
            <person name="Mehrabi R."/>
            <person name="Ohm R.A."/>
            <person name="Owen T.J."/>
            <person name="Salamov A."/>
            <person name="Schwelm A."/>
            <person name="Schijlen E."/>
            <person name="Sun H."/>
            <person name="van den Burg H.A."/>
            <person name="van Ham R.C.H.J."/>
            <person name="Zhang S."/>
            <person name="Goodwin S.B."/>
            <person name="Grigoriev I.V."/>
            <person name="Collemare J."/>
            <person name="Bradshaw R.E."/>
        </authorList>
    </citation>
    <scope>NUCLEOTIDE SEQUENCE [LARGE SCALE GENOMIC DNA]</scope>
    <source>
        <strain evidence="5">NZE10 / CBS 128990</strain>
    </source>
</reference>
<feature type="compositionally biased region" description="Low complexity" evidence="1">
    <location>
        <begin position="696"/>
        <end position="717"/>
    </location>
</feature>
<feature type="compositionally biased region" description="Basic and acidic residues" evidence="1">
    <location>
        <begin position="1055"/>
        <end position="1088"/>
    </location>
</feature>
<feature type="region of interest" description="Disordered" evidence="1">
    <location>
        <begin position="760"/>
        <end position="795"/>
    </location>
</feature>
<evidence type="ECO:0000256" key="3">
    <source>
        <dbReference type="SAM" id="SignalP"/>
    </source>
</evidence>
<feature type="compositionally biased region" description="Basic and acidic residues" evidence="1">
    <location>
        <begin position="989"/>
        <end position="1003"/>
    </location>
</feature>
<keyword evidence="2" id="KW-1133">Transmembrane helix</keyword>
<keyword evidence="3" id="KW-0732">Signal</keyword>
<evidence type="ECO:0008006" key="6">
    <source>
        <dbReference type="Google" id="ProtNLM"/>
    </source>
</evidence>
<feature type="compositionally biased region" description="Basic and acidic residues" evidence="1">
    <location>
        <begin position="962"/>
        <end position="971"/>
    </location>
</feature>